<feature type="chain" id="PRO_5045357582" evidence="2">
    <location>
        <begin position="20"/>
        <end position="135"/>
    </location>
</feature>
<evidence type="ECO:0000313" key="3">
    <source>
        <dbReference type="EMBL" id="CAG5105266.1"/>
    </source>
</evidence>
<keyword evidence="4" id="KW-1185">Reference proteome</keyword>
<organism evidence="3 4">
    <name type="scientific">Oikopleura dioica</name>
    <name type="common">Tunicate</name>
    <dbReference type="NCBI Taxonomy" id="34765"/>
    <lineage>
        <taxon>Eukaryota</taxon>
        <taxon>Metazoa</taxon>
        <taxon>Chordata</taxon>
        <taxon>Tunicata</taxon>
        <taxon>Appendicularia</taxon>
        <taxon>Copelata</taxon>
        <taxon>Oikopleuridae</taxon>
        <taxon>Oikopleura</taxon>
    </lineage>
</organism>
<evidence type="ECO:0000313" key="4">
    <source>
        <dbReference type="Proteomes" id="UP001158576"/>
    </source>
</evidence>
<keyword evidence="2" id="KW-0732">Signal</keyword>
<dbReference type="EMBL" id="OU015566">
    <property type="protein sequence ID" value="CAG5105266.1"/>
    <property type="molecule type" value="Genomic_DNA"/>
</dbReference>
<feature type="signal peptide" evidence="2">
    <location>
        <begin position="1"/>
        <end position="19"/>
    </location>
</feature>
<accession>A0ABN7SPN0</accession>
<evidence type="ECO:0000256" key="2">
    <source>
        <dbReference type="SAM" id="SignalP"/>
    </source>
</evidence>
<evidence type="ECO:0000256" key="1">
    <source>
        <dbReference type="SAM" id="MobiDB-lite"/>
    </source>
</evidence>
<feature type="region of interest" description="Disordered" evidence="1">
    <location>
        <begin position="79"/>
        <end position="135"/>
    </location>
</feature>
<protein>
    <submittedName>
        <fullName evidence="3">Oidioi.mRNA.OKI2018_I69.chr1.g1975.t1.cds</fullName>
    </submittedName>
</protein>
<proteinExistence type="predicted"/>
<name>A0ABN7SPN0_OIKDI</name>
<feature type="compositionally biased region" description="Polar residues" evidence="1">
    <location>
        <begin position="79"/>
        <end position="101"/>
    </location>
</feature>
<gene>
    <name evidence="3" type="ORF">OKIOD_LOCUS10740</name>
</gene>
<reference evidence="3 4" key="1">
    <citation type="submission" date="2021-04" db="EMBL/GenBank/DDBJ databases">
        <authorList>
            <person name="Bliznina A."/>
        </authorList>
    </citation>
    <scope>NUCLEOTIDE SEQUENCE [LARGE SCALE GENOMIC DNA]</scope>
</reference>
<sequence>MKLISAALVAALYCAPVQNRRTQFGEGQQVPSNVEHLREPISAFIEEYIQVRPGSEWLRNCISGTGNCDFLKNSQADPIRSSVESLQNNQNQERATDNSMRSVMPSPPEDEPAVAKSTENEVRQYVREYLQNTRQ</sequence>
<dbReference type="Proteomes" id="UP001158576">
    <property type="component" value="Chromosome 1"/>
</dbReference>